<dbReference type="AlphaFoldDB" id="A0A5M8NUR3"/>
<protein>
    <submittedName>
        <fullName evidence="13">TonB-dependent receptor SusC</fullName>
    </submittedName>
</protein>
<dbReference type="SUPFAM" id="SSF49464">
    <property type="entry name" value="Carboxypeptidase regulatory domain-like"/>
    <property type="match status" value="1"/>
</dbReference>
<evidence type="ECO:0000256" key="7">
    <source>
        <dbReference type="ARBA" id="ARBA00023237"/>
    </source>
</evidence>
<keyword evidence="13" id="KW-0675">Receptor</keyword>
<dbReference type="InterPro" id="IPR023997">
    <property type="entry name" value="TonB-dep_OMP_SusC/RagA_CS"/>
</dbReference>
<dbReference type="InterPro" id="IPR008969">
    <property type="entry name" value="CarboxyPept-like_regulatory"/>
</dbReference>
<proteinExistence type="inferred from homology"/>
<dbReference type="Gene3D" id="2.170.130.10">
    <property type="entry name" value="TonB-dependent receptor, plug domain"/>
    <property type="match status" value="1"/>
</dbReference>
<organism evidence="13 14">
    <name type="scientific">Candidatus Ordinivivax streblomastigis</name>
    <dbReference type="NCBI Taxonomy" id="2540710"/>
    <lineage>
        <taxon>Bacteria</taxon>
        <taxon>Pseudomonadati</taxon>
        <taxon>Bacteroidota</taxon>
        <taxon>Bacteroidia</taxon>
        <taxon>Bacteroidales</taxon>
        <taxon>Candidatus Ordinivivax</taxon>
    </lineage>
</organism>
<feature type="domain" description="TonB-dependent receptor-like beta-barrel" evidence="11">
    <location>
        <begin position="404"/>
        <end position="990"/>
    </location>
</feature>
<dbReference type="InterPro" id="IPR012910">
    <property type="entry name" value="Plug_dom"/>
</dbReference>
<dbReference type="GO" id="GO:0009279">
    <property type="term" value="C:cell outer membrane"/>
    <property type="evidence" value="ECO:0007669"/>
    <property type="project" value="UniProtKB-SubCell"/>
</dbReference>
<evidence type="ECO:0000256" key="9">
    <source>
        <dbReference type="RuleBase" id="RU003357"/>
    </source>
</evidence>
<dbReference type="Pfam" id="PF00593">
    <property type="entry name" value="TonB_dep_Rec_b-barrel"/>
    <property type="match status" value="1"/>
</dbReference>
<dbReference type="InterPro" id="IPR037066">
    <property type="entry name" value="Plug_dom_sf"/>
</dbReference>
<comment type="similarity">
    <text evidence="8 9">Belongs to the TonB-dependent receptor family.</text>
</comment>
<accession>A0A5M8NUR3</accession>
<comment type="subcellular location">
    <subcellularLocation>
        <location evidence="1 8">Cell outer membrane</location>
        <topology evidence="1 8">Multi-pass membrane protein</topology>
    </subcellularLocation>
</comment>
<dbReference type="Gene3D" id="2.40.170.20">
    <property type="entry name" value="TonB-dependent receptor, beta-barrel domain"/>
    <property type="match status" value="1"/>
</dbReference>
<dbReference type="InterPro" id="IPR023996">
    <property type="entry name" value="TonB-dep_OMP_SusC/RagA"/>
</dbReference>
<name>A0A5M8NUR3_9BACT</name>
<keyword evidence="4 8" id="KW-0812">Transmembrane</keyword>
<keyword evidence="6 8" id="KW-0472">Membrane</keyword>
<evidence type="ECO:0000259" key="11">
    <source>
        <dbReference type="Pfam" id="PF00593"/>
    </source>
</evidence>
<gene>
    <name evidence="13" type="ORF">EZS26_003262</name>
</gene>
<dbReference type="InterPro" id="IPR000531">
    <property type="entry name" value="Beta-barrel_TonB"/>
</dbReference>
<dbReference type="Proteomes" id="UP000324575">
    <property type="component" value="Unassembled WGS sequence"/>
</dbReference>
<evidence type="ECO:0000256" key="8">
    <source>
        <dbReference type="PROSITE-ProRule" id="PRU01360"/>
    </source>
</evidence>
<evidence type="ECO:0000259" key="12">
    <source>
        <dbReference type="Pfam" id="PF07715"/>
    </source>
</evidence>
<evidence type="ECO:0000256" key="6">
    <source>
        <dbReference type="ARBA" id="ARBA00023136"/>
    </source>
</evidence>
<evidence type="ECO:0000256" key="3">
    <source>
        <dbReference type="ARBA" id="ARBA00022452"/>
    </source>
</evidence>
<dbReference type="FunFam" id="2.60.40.1120:FF:000003">
    <property type="entry name" value="Outer membrane protein Omp121"/>
    <property type="match status" value="1"/>
</dbReference>
<keyword evidence="3 8" id="KW-1134">Transmembrane beta strand</keyword>
<feature type="signal peptide" evidence="10">
    <location>
        <begin position="1"/>
        <end position="31"/>
    </location>
</feature>
<dbReference type="Pfam" id="PF07715">
    <property type="entry name" value="Plug"/>
    <property type="match status" value="1"/>
</dbReference>
<feature type="domain" description="TonB-dependent receptor plug" evidence="12">
    <location>
        <begin position="127"/>
        <end position="232"/>
    </location>
</feature>
<feature type="chain" id="PRO_5024375417" evidence="10">
    <location>
        <begin position="32"/>
        <end position="1030"/>
    </location>
</feature>
<evidence type="ECO:0000256" key="2">
    <source>
        <dbReference type="ARBA" id="ARBA00022448"/>
    </source>
</evidence>
<dbReference type="EMBL" id="SNRX01000064">
    <property type="protein sequence ID" value="KAA6300602.1"/>
    <property type="molecule type" value="Genomic_DNA"/>
</dbReference>
<keyword evidence="10" id="KW-0732">Signal</keyword>
<keyword evidence="5 9" id="KW-0798">TonB box</keyword>
<dbReference type="InterPro" id="IPR039426">
    <property type="entry name" value="TonB-dep_rcpt-like"/>
</dbReference>
<keyword evidence="7 8" id="KW-0998">Cell outer membrane</keyword>
<dbReference type="Pfam" id="PF13715">
    <property type="entry name" value="CarbopepD_reg_2"/>
    <property type="match status" value="1"/>
</dbReference>
<evidence type="ECO:0000313" key="13">
    <source>
        <dbReference type="EMBL" id="KAA6300602.1"/>
    </source>
</evidence>
<dbReference type="NCBIfam" id="TIGR04057">
    <property type="entry name" value="SusC_RagA_signa"/>
    <property type="match status" value="1"/>
</dbReference>
<reference evidence="13 14" key="1">
    <citation type="submission" date="2019-03" db="EMBL/GenBank/DDBJ databases">
        <title>Single cell metagenomics reveals metabolic interactions within the superorganism composed of flagellate Streblomastix strix and complex community of Bacteroidetes bacteria on its surface.</title>
        <authorList>
            <person name="Treitli S.C."/>
            <person name="Kolisko M."/>
            <person name="Husnik F."/>
            <person name="Keeling P."/>
            <person name="Hampl V."/>
        </authorList>
    </citation>
    <scope>NUCLEOTIDE SEQUENCE [LARGE SCALE GENOMIC DNA]</scope>
    <source>
        <strain evidence="13">St1</strain>
    </source>
</reference>
<evidence type="ECO:0000256" key="5">
    <source>
        <dbReference type="ARBA" id="ARBA00023077"/>
    </source>
</evidence>
<dbReference type="PROSITE" id="PS52016">
    <property type="entry name" value="TONB_DEPENDENT_REC_3"/>
    <property type="match status" value="1"/>
</dbReference>
<dbReference type="InterPro" id="IPR036942">
    <property type="entry name" value="Beta-barrel_TonB_sf"/>
</dbReference>
<evidence type="ECO:0000313" key="14">
    <source>
        <dbReference type="Proteomes" id="UP000324575"/>
    </source>
</evidence>
<evidence type="ECO:0000256" key="1">
    <source>
        <dbReference type="ARBA" id="ARBA00004571"/>
    </source>
</evidence>
<dbReference type="SUPFAM" id="SSF56935">
    <property type="entry name" value="Porins"/>
    <property type="match status" value="1"/>
</dbReference>
<evidence type="ECO:0000256" key="4">
    <source>
        <dbReference type="ARBA" id="ARBA00022692"/>
    </source>
</evidence>
<dbReference type="NCBIfam" id="TIGR04056">
    <property type="entry name" value="OMP_RagA_SusC"/>
    <property type="match status" value="1"/>
</dbReference>
<sequence>MRKTIIFKKRGTWRKILCMWCILGCAFSAYAQKKVSGTVVDVKGETIIGANVVEKGTTNGNITDVDGKFSLEVSANAVLQVSYIGYITQDIPIGEQTTLTIILQGDAQALEEVVVVGYGTVQRKNFTGSVSTVRVANSPIALSPRTNAMDMLRGTVTGTTVSRETDAGGSPSIEVHGQKSIKSSSSNPLIVLDGVIFMGGWREIDPNTIESMSVLKDASSLAAYGSQSANGVIMITSKKGVLGKPVISVDASMAFANKAMTPKVVRPDMWVERLNLTRGITDGNPQSWMQVPSYENYQAGRTTDWWDYSTQTGLTQNYSVSISGATERINYYASFSHTDQKGIVIGDEYKREAIVARLTNDITNWLQLGTQLNFSYNNYDGVRAGIAPGMDDLSPYATPNRPNGMPERMVGDIQFYDMNPLWKTYKTGYIDDFDRYATTYLKGHILIKAPWVQGLTYRLNGVYSEENRRHDQFTHETYYCADGFGGEERYSPEMATKFLSNANGYNERRSVYYYVLDNILNYTNEFDKHFVDVTAVYTRDLNKSDLRKLNGSNFASIGNTLLGYNGLAFAGVQTVGTTITQKTNIGYYGRFAYNYDGKYHVNASIRRDGSSVFGFENKWGIFPSVGVSWVLSRENFMANIDQVNLLKITANWGKNGNQSLDPYGTLSTIGLGQSGGHGYVFGNQGTTSWSEYVNAIGNPELGWETTTAFNGALEIGLFKNRIHFDISAYKSQTTDQIFTRTIPVMSNGFTQTKATMGKVNNWGIEFALNTVNVKTKDFEWSSMLNFYLNRNKLVDLYGDGKDDKASGYFIGKSLGAIFGYQVIGIVQADDAEYIAANNSVPGNPKFANINGSADGKITMSNDDKDDDRTILGYNKENFRINMSHTLTYKNWELYAMFTGIFSGGGYGMNGNATAYTGLAGFVDKDTPWWTPENKSNKYPRVNFTGGNYNPLQAYGFVRLQDLNLSYSFRQQSLKDLGIHNLRAYISVKNLFTLTGWEGGDPENKLKYSSILLDNIYPLQRSVALGINLSF</sequence>
<evidence type="ECO:0000256" key="10">
    <source>
        <dbReference type="SAM" id="SignalP"/>
    </source>
</evidence>
<keyword evidence="2 8" id="KW-0813">Transport</keyword>
<comment type="caution">
    <text evidence="13">The sequence shown here is derived from an EMBL/GenBank/DDBJ whole genome shotgun (WGS) entry which is preliminary data.</text>
</comment>